<evidence type="ECO:0000313" key="3">
    <source>
        <dbReference type="EMBL" id="QNS07838.1"/>
    </source>
</evidence>
<keyword evidence="4" id="KW-1185">Reference proteome</keyword>
<name>A0A7H1BGI3_9ACTN</name>
<feature type="domain" description="Luciferase" evidence="2">
    <location>
        <begin position="35"/>
        <end position="97"/>
    </location>
</feature>
<dbReference type="Proteomes" id="UP000516428">
    <property type="component" value="Chromosome"/>
</dbReference>
<protein>
    <submittedName>
        <fullName evidence="3">DUF5519 family protein</fullName>
    </submittedName>
</protein>
<evidence type="ECO:0000313" key="4">
    <source>
        <dbReference type="Proteomes" id="UP000516428"/>
    </source>
</evidence>
<evidence type="ECO:0000259" key="2">
    <source>
        <dbReference type="Pfam" id="PF17648"/>
    </source>
</evidence>
<accession>A0A7H1BGI3</accession>
<feature type="region of interest" description="Disordered" evidence="1">
    <location>
        <begin position="103"/>
        <end position="122"/>
    </location>
</feature>
<dbReference type="KEGG" id="sxn:IAG42_32355"/>
<dbReference type="RefSeq" id="WP_188340499.1">
    <property type="nucleotide sequence ID" value="NZ_CP061281.1"/>
</dbReference>
<proteinExistence type="predicted"/>
<reference evidence="3 4" key="1">
    <citation type="submission" date="2020-09" db="EMBL/GenBank/DDBJ databases">
        <title>A novel species.</title>
        <authorList>
            <person name="Gao J."/>
        </authorList>
    </citation>
    <scope>NUCLEOTIDE SEQUENCE [LARGE SCALE GENOMIC DNA]</scope>
    <source>
        <strain evidence="3 4">CRXT-Y-14</strain>
    </source>
</reference>
<gene>
    <name evidence="3" type="ORF">IAG42_32355</name>
</gene>
<dbReference type="InterPro" id="IPR040841">
    <property type="entry name" value="Luciferase_dom"/>
</dbReference>
<dbReference type="EMBL" id="CP061281">
    <property type="protein sequence ID" value="QNS07838.1"/>
    <property type="molecule type" value="Genomic_DNA"/>
</dbReference>
<sequence>MTAAQRAMTELGTWPHLVSGPPRCSIGHAFGPAGHDLVHFHSDDCADLYLTAPAVQRLLPHLRRTSAVRVHPGASWITVLLECDTDVQLLLSLVSLALKEQAGRAPHACPAPPCDWERPRAS</sequence>
<dbReference type="Pfam" id="PF17648">
    <property type="entry name" value="Luciferase"/>
    <property type="match status" value="1"/>
</dbReference>
<organism evidence="3 4">
    <name type="scientific">Streptomyces xanthii</name>
    <dbReference type="NCBI Taxonomy" id="2768069"/>
    <lineage>
        <taxon>Bacteria</taxon>
        <taxon>Bacillati</taxon>
        <taxon>Actinomycetota</taxon>
        <taxon>Actinomycetes</taxon>
        <taxon>Kitasatosporales</taxon>
        <taxon>Streptomycetaceae</taxon>
        <taxon>Streptomyces</taxon>
    </lineage>
</organism>
<evidence type="ECO:0000256" key="1">
    <source>
        <dbReference type="SAM" id="MobiDB-lite"/>
    </source>
</evidence>
<dbReference type="AlphaFoldDB" id="A0A7H1BGI3"/>